<accession>W6XRR2</accession>
<feature type="compositionally biased region" description="Polar residues" evidence="7">
    <location>
        <begin position="1"/>
        <end position="11"/>
    </location>
</feature>
<keyword evidence="10" id="KW-1185">Reference proteome</keyword>
<evidence type="ECO:0000259" key="8">
    <source>
        <dbReference type="Pfam" id="PF01661"/>
    </source>
</evidence>
<keyword evidence="5" id="KW-0378">Hydrolase</keyword>
<dbReference type="RefSeq" id="XP_007715558.1">
    <property type="nucleotide sequence ID" value="XM_007717368.1"/>
</dbReference>
<comment type="similarity">
    <text evidence="2">Belongs to the POA1 family.</text>
</comment>
<evidence type="ECO:0000256" key="4">
    <source>
        <dbReference type="ARBA" id="ARBA00019744"/>
    </source>
</evidence>
<dbReference type="InterPro" id="IPR050892">
    <property type="entry name" value="ADP-ribose_metab_enzymes"/>
</dbReference>
<evidence type="ECO:0000256" key="1">
    <source>
        <dbReference type="ARBA" id="ARBA00002432"/>
    </source>
</evidence>
<dbReference type="eggNOG" id="ENOG502S60W">
    <property type="taxonomic scope" value="Eukaryota"/>
</dbReference>
<reference evidence="9 10" key="1">
    <citation type="journal article" date="2013" name="PLoS Genet.">
        <title>Comparative genome structure, secondary metabolite, and effector coding capacity across Cochliobolus pathogens.</title>
        <authorList>
            <person name="Condon B.J."/>
            <person name="Leng Y."/>
            <person name="Wu D."/>
            <person name="Bushley K.E."/>
            <person name="Ohm R.A."/>
            <person name="Otillar R."/>
            <person name="Martin J."/>
            <person name="Schackwitz W."/>
            <person name="Grimwood J."/>
            <person name="MohdZainudin N."/>
            <person name="Xue C."/>
            <person name="Wang R."/>
            <person name="Manning V.A."/>
            <person name="Dhillon B."/>
            <person name="Tu Z.J."/>
            <person name="Steffenson B.J."/>
            <person name="Salamov A."/>
            <person name="Sun H."/>
            <person name="Lowry S."/>
            <person name="LaButti K."/>
            <person name="Han J."/>
            <person name="Copeland A."/>
            <person name="Lindquist E."/>
            <person name="Barry K."/>
            <person name="Schmutz J."/>
            <person name="Baker S.E."/>
            <person name="Ciuffetti L.M."/>
            <person name="Grigoriev I.V."/>
            <person name="Zhong S."/>
            <person name="Turgeon B.G."/>
        </authorList>
    </citation>
    <scope>NUCLEOTIDE SEQUENCE [LARGE SCALE GENOMIC DNA]</scope>
    <source>
        <strain evidence="9 10">26-R-13</strain>
    </source>
</reference>
<dbReference type="GO" id="GO:0140291">
    <property type="term" value="P:peptidyl-glutamate ADP-deribosylation"/>
    <property type="evidence" value="ECO:0007669"/>
    <property type="project" value="TreeGrafter"/>
</dbReference>
<dbReference type="InterPro" id="IPR002589">
    <property type="entry name" value="Macro_dom"/>
</dbReference>
<gene>
    <name evidence="9" type="ORF">COCCADRAFT_39583</name>
</gene>
<dbReference type="KEGG" id="bze:COCCADRAFT_39583"/>
<evidence type="ECO:0000256" key="5">
    <source>
        <dbReference type="ARBA" id="ARBA00022912"/>
    </source>
</evidence>
<dbReference type="Pfam" id="PF01661">
    <property type="entry name" value="Macro"/>
    <property type="match status" value="1"/>
</dbReference>
<evidence type="ECO:0000313" key="10">
    <source>
        <dbReference type="Proteomes" id="UP000053841"/>
    </source>
</evidence>
<evidence type="ECO:0000256" key="7">
    <source>
        <dbReference type="SAM" id="MobiDB-lite"/>
    </source>
</evidence>
<evidence type="ECO:0000313" key="9">
    <source>
        <dbReference type="EMBL" id="EUC30147.1"/>
    </source>
</evidence>
<dbReference type="STRING" id="930089.W6XRR2"/>
<protein>
    <recommendedName>
        <fullName evidence="4">ADP-ribose 1''-phosphate phosphatase</fullName>
        <ecNumber evidence="3">3.1.3.84</ecNumber>
    </recommendedName>
</protein>
<sequence>MSDIKNASITSYFKPKTADRDQANSQKLPKHEPENQPVSETPIPQDTSKNKTKRSLSTSSALLPSKRQDTKTTPTLTPLSYKDLPPSPPSTTSSTLYLTHHTGSLFTAPQGTLLLHACNTQGSWGSGIALAFKKQYPNAYTIYHAFCTKEHSPKTGNPVPVGTTLLIPPVDGDKGHWIGCLFTSRRYGKGKDAAGEILRNTGRAIEGCLGLLGLLGEEVASVRMCRINSGEFGVPWERTEEVLRGVVGREGWVGRLEVWNTEGS</sequence>
<keyword evidence="5" id="KW-0904">Protein phosphatase</keyword>
<proteinExistence type="inferred from homology"/>
<feature type="region of interest" description="Disordered" evidence="7">
    <location>
        <begin position="1"/>
        <end position="96"/>
    </location>
</feature>
<dbReference type="PANTHER" id="PTHR12521:SF0">
    <property type="entry name" value="ADP-RIBOSE GLYCOHYDROLASE OARD1"/>
    <property type="match status" value="1"/>
</dbReference>
<feature type="domain" description="Macro" evidence="8">
    <location>
        <begin position="116"/>
        <end position="242"/>
    </location>
</feature>
<dbReference type="InterPro" id="IPR043472">
    <property type="entry name" value="Macro_dom-like"/>
</dbReference>
<dbReference type="PANTHER" id="PTHR12521">
    <property type="entry name" value="PROTEIN C6ORF130"/>
    <property type="match status" value="1"/>
</dbReference>
<dbReference type="EMBL" id="KI964713">
    <property type="protein sequence ID" value="EUC30147.1"/>
    <property type="molecule type" value="Genomic_DNA"/>
</dbReference>
<dbReference type="OrthoDB" id="2155246at2759"/>
<dbReference type="CDD" id="cd02901">
    <property type="entry name" value="Macro_Poa1p-like"/>
    <property type="match status" value="1"/>
</dbReference>
<evidence type="ECO:0000256" key="2">
    <source>
        <dbReference type="ARBA" id="ARBA00006575"/>
    </source>
</evidence>
<evidence type="ECO:0000256" key="6">
    <source>
        <dbReference type="ARBA" id="ARBA00034427"/>
    </source>
</evidence>
<comment type="function">
    <text evidence="1">Highly specific phosphatase involved in the metabolism of ADP-ribose 1''-phosphate (Appr1p) which is produced as a consequence of tRNA splicing.</text>
</comment>
<dbReference type="GeneID" id="19149037"/>
<dbReference type="SUPFAM" id="SSF52949">
    <property type="entry name" value="Macro domain-like"/>
    <property type="match status" value="1"/>
</dbReference>
<dbReference type="AlphaFoldDB" id="W6XRR2"/>
<comment type="catalytic activity">
    <reaction evidence="6">
        <text>ADP-alpha-D-ribose 1''-phosphate + H2O = ADP-D-ribose + phosphate</text>
        <dbReference type="Rhea" id="RHEA:25029"/>
        <dbReference type="ChEBI" id="CHEBI:15377"/>
        <dbReference type="ChEBI" id="CHEBI:43474"/>
        <dbReference type="ChEBI" id="CHEBI:57967"/>
        <dbReference type="ChEBI" id="CHEBI:58753"/>
        <dbReference type="EC" id="3.1.3.84"/>
    </reaction>
</comment>
<evidence type="ECO:0000256" key="3">
    <source>
        <dbReference type="ARBA" id="ARBA00012983"/>
    </source>
</evidence>
<name>W6XRR2_COCC2</name>
<dbReference type="HOGENOM" id="CLU_054419_0_1_1"/>
<dbReference type="Gene3D" id="3.40.220.10">
    <property type="entry name" value="Leucine Aminopeptidase, subunit E, domain 1"/>
    <property type="match status" value="1"/>
</dbReference>
<dbReference type="Proteomes" id="UP000053841">
    <property type="component" value="Unassembled WGS sequence"/>
</dbReference>
<feature type="compositionally biased region" description="Polar residues" evidence="7">
    <location>
        <begin position="36"/>
        <end position="47"/>
    </location>
</feature>
<dbReference type="GO" id="GO:0004721">
    <property type="term" value="F:phosphoprotein phosphatase activity"/>
    <property type="evidence" value="ECO:0007669"/>
    <property type="project" value="UniProtKB-KW"/>
</dbReference>
<dbReference type="EC" id="3.1.3.84" evidence="3"/>
<organism evidence="9 10">
    <name type="scientific">Cochliobolus carbonum (strain 26-R-13)</name>
    <name type="common">Maize leaf spot fungus</name>
    <name type="synonym">Bipolaris zeicola</name>
    <dbReference type="NCBI Taxonomy" id="930089"/>
    <lineage>
        <taxon>Eukaryota</taxon>
        <taxon>Fungi</taxon>
        <taxon>Dikarya</taxon>
        <taxon>Ascomycota</taxon>
        <taxon>Pezizomycotina</taxon>
        <taxon>Dothideomycetes</taxon>
        <taxon>Pleosporomycetidae</taxon>
        <taxon>Pleosporales</taxon>
        <taxon>Pleosporineae</taxon>
        <taxon>Pleosporaceae</taxon>
        <taxon>Bipolaris</taxon>
    </lineage>
</organism>